<keyword evidence="3 5" id="KW-0378">Hydrolase</keyword>
<evidence type="ECO:0000256" key="3">
    <source>
        <dbReference type="ARBA" id="ARBA00022801"/>
    </source>
</evidence>
<evidence type="ECO:0000313" key="9">
    <source>
        <dbReference type="Proteomes" id="UP000554004"/>
    </source>
</evidence>
<evidence type="ECO:0000259" key="7">
    <source>
        <dbReference type="PROSITE" id="PS50106"/>
    </source>
</evidence>
<dbReference type="GO" id="GO:0008236">
    <property type="term" value="F:serine-type peptidase activity"/>
    <property type="evidence" value="ECO:0007669"/>
    <property type="project" value="UniProtKB-KW"/>
</dbReference>
<dbReference type="EMBL" id="JAAZAL010000077">
    <property type="protein sequence ID" value="NLE31046.1"/>
    <property type="molecule type" value="Genomic_DNA"/>
</dbReference>
<sequence length="403" mass="43725">MENNGGKIFGILVLTVVAFCGGIIFGRNVGPSSNGMMTFNTSRSVNIDLFWDVWNILEDRYVEEEKVSESERVYGAIKGLVDSYGDPATIFLTPDETQDFNDLNSGKYFEGIGAELGYSEGSIIIVSPLDGSPAKAAGIRPGDYILSVDDYEVKSGDNVYEIVEKIRGEAGSVVKLTILHKGELEPVEIEIERGEITVPSMTLSYVGDNKDIAFIDIARFTESSLEIWNSKWDKVVQDISSKKIDKILIDLRGNPGGYFDAGVYAADDFLDMGKIISQQEDGKGNIQTFDSTKGGMLIGKKVVILVDEGSASASEIFAGALQQNGVATVVGTKTYGKGTAQSIVDLSSGSSLHVTVLKWLLPDGSWLNTENSITPDVEVENSVQDFVNGVDKQYNEALLLFNK</sequence>
<gene>
    <name evidence="8" type="ORF">GX618_02100</name>
</gene>
<dbReference type="PANTHER" id="PTHR32060:SF30">
    <property type="entry name" value="CARBOXY-TERMINAL PROCESSING PROTEASE CTPA"/>
    <property type="match status" value="1"/>
</dbReference>
<dbReference type="GO" id="GO:0006508">
    <property type="term" value="P:proteolysis"/>
    <property type="evidence" value="ECO:0007669"/>
    <property type="project" value="UniProtKB-KW"/>
</dbReference>
<dbReference type="NCBIfam" id="TIGR00225">
    <property type="entry name" value="prc"/>
    <property type="match status" value="1"/>
</dbReference>
<dbReference type="InterPro" id="IPR001478">
    <property type="entry name" value="PDZ"/>
</dbReference>
<evidence type="ECO:0000256" key="2">
    <source>
        <dbReference type="ARBA" id="ARBA00022670"/>
    </source>
</evidence>
<accession>A0A847ETR5</accession>
<evidence type="ECO:0000256" key="4">
    <source>
        <dbReference type="ARBA" id="ARBA00022825"/>
    </source>
</evidence>
<dbReference type="SMART" id="SM00245">
    <property type="entry name" value="TSPc"/>
    <property type="match status" value="1"/>
</dbReference>
<dbReference type="SUPFAM" id="SSF50156">
    <property type="entry name" value="PDZ domain-like"/>
    <property type="match status" value="1"/>
</dbReference>
<name>A0A847ETR5_9BACT</name>
<dbReference type="Proteomes" id="UP000554004">
    <property type="component" value="Unassembled WGS sequence"/>
</dbReference>
<dbReference type="CDD" id="cd07560">
    <property type="entry name" value="Peptidase_S41_CPP"/>
    <property type="match status" value="1"/>
</dbReference>
<evidence type="ECO:0000313" key="8">
    <source>
        <dbReference type="EMBL" id="NLE31046.1"/>
    </source>
</evidence>
<dbReference type="Pfam" id="PF03572">
    <property type="entry name" value="Peptidase_S41"/>
    <property type="match status" value="1"/>
</dbReference>
<dbReference type="InterPro" id="IPR029045">
    <property type="entry name" value="ClpP/crotonase-like_dom_sf"/>
</dbReference>
<dbReference type="SMART" id="SM00228">
    <property type="entry name" value="PDZ"/>
    <property type="match status" value="1"/>
</dbReference>
<comment type="caution">
    <text evidence="8">The sequence shown here is derived from an EMBL/GenBank/DDBJ whole genome shotgun (WGS) entry which is preliminary data.</text>
</comment>
<dbReference type="InterPro" id="IPR036034">
    <property type="entry name" value="PDZ_sf"/>
</dbReference>
<keyword evidence="6" id="KW-0472">Membrane</keyword>
<dbReference type="Gene3D" id="2.30.42.10">
    <property type="match status" value="1"/>
</dbReference>
<dbReference type="GO" id="GO:0007165">
    <property type="term" value="P:signal transduction"/>
    <property type="evidence" value="ECO:0007669"/>
    <property type="project" value="TreeGrafter"/>
</dbReference>
<keyword evidence="6" id="KW-1133">Transmembrane helix</keyword>
<keyword evidence="2 5" id="KW-0645">Protease</keyword>
<feature type="domain" description="PDZ" evidence="7">
    <location>
        <begin position="113"/>
        <end position="182"/>
    </location>
</feature>
<dbReference type="Pfam" id="PF13180">
    <property type="entry name" value="PDZ_2"/>
    <property type="match status" value="1"/>
</dbReference>
<dbReference type="InterPro" id="IPR004447">
    <property type="entry name" value="Peptidase_S41A"/>
</dbReference>
<organism evidence="8 9">
    <name type="scientific">Candidatus Dojkabacteria bacterium</name>
    <dbReference type="NCBI Taxonomy" id="2099670"/>
    <lineage>
        <taxon>Bacteria</taxon>
        <taxon>Candidatus Dojkabacteria</taxon>
    </lineage>
</organism>
<evidence type="ECO:0000256" key="6">
    <source>
        <dbReference type="SAM" id="Phobius"/>
    </source>
</evidence>
<dbReference type="InterPro" id="IPR005151">
    <property type="entry name" value="Tail-specific_protease"/>
</dbReference>
<keyword evidence="6" id="KW-0812">Transmembrane</keyword>
<reference evidence="8 9" key="1">
    <citation type="journal article" date="2020" name="Biotechnol. Biofuels">
        <title>New insights from the biogas microbiome by comprehensive genome-resolved metagenomics of nearly 1600 species originating from multiple anaerobic digesters.</title>
        <authorList>
            <person name="Campanaro S."/>
            <person name="Treu L."/>
            <person name="Rodriguez-R L.M."/>
            <person name="Kovalovszki A."/>
            <person name="Ziels R.M."/>
            <person name="Maus I."/>
            <person name="Zhu X."/>
            <person name="Kougias P.G."/>
            <person name="Basile A."/>
            <person name="Luo G."/>
            <person name="Schluter A."/>
            <person name="Konstantinidis K.T."/>
            <person name="Angelidaki I."/>
        </authorList>
    </citation>
    <scope>NUCLEOTIDE SEQUENCE [LARGE SCALE GENOMIC DNA]</scope>
    <source>
        <strain evidence="8">AS06rmzACSIP_421</strain>
    </source>
</reference>
<dbReference type="PROSITE" id="PS50106">
    <property type="entry name" value="PDZ"/>
    <property type="match status" value="1"/>
</dbReference>
<comment type="similarity">
    <text evidence="1 5">Belongs to the peptidase S41A family.</text>
</comment>
<keyword evidence="4 5" id="KW-0720">Serine protease</keyword>
<dbReference type="FunFam" id="2.30.42.10:FF:000063">
    <property type="entry name" value="Peptidase, S41 family"/>
    <property type="match status" value="1"/>
</dbReference>
<evidence type="ECO:0000256" key="5">
    <source>
        <dbReference type="RuleBase" id="RU004404"/>
    </source>
</evidence>
<dbReference type="AlphaFoldDB" id="A0A847ETR5"/>
<dbReference type="CDD" id="cd06782">
    <property type="entry name" value="cpPDZ_CPP-like"/>
    <property type="match status" value="1"/>
</dbReference>
<evidence type="ECO:0000256" key="1">
    <source>
        <dbReference type="ARBA" id="ARBA00009179"/>
    </source>
</evidence>
<proteinExistence type="inferred from homology"/>
<protein>
    <submittedName>
        <fullName evidence="8">S41 family peptidase</fullName>
    </submittedName>
</protein>
<dbReference type="GO" id="GO:0030288">
    <property type="term" value="C:outer membrane-bounded periplasmic space"/>
    <property type="evidence" value="ECO:0007669"/>
    <property type="project" value="TreeGrafter"/>
</dbReference>
<dbReference type="Gene3D" id="3.90.226.10">
    <property type="entry name" value="2-enoyl-CoA Hydratase, Chain A, domain 1"/>
    <property type="match status" value="1"/>
</dbReference>
<feature type="transmembrane region" description="Helical" evidence="6">
    <location>
        <begin position="6"/>
        <end position="26"/>
    </location>
</feature>
<dbReference type="GO" id="GO:0004175">
    <property type="term" value="F:endopeptidase activity"/>
    <property type="evidence" value="ECO:0007669"/>
    <property type="project" value="TreeGrafter"/>
</dbReference>
<dbReference type="Gene3D" id="3.30.750.44">
    <property type="match status" value="1"/>
</dbReference>
<dbReference type="PANTHER" id="PTHR32060">
    <property type="entry name" value="TAIL-SPECIFIC PROTEASE"/>
    <property type="match status" value="1"/>
</dbReference>
<dbReference type="SUPFAM" id="SSF52096">
    <property type="entry name" value="ClpP/crotonase"/>
    <property type="match status" value="1"/>
</dbReference>